<feature type="region of interest" description="Disordered" evidence="1">
    <location>
        <begin position="1"/>
        <end position="21"/>
    </location>
</feature>
<sequence length="116" mass="12868">MMEPRAGDELGHAQFPEQTEQCVTFREGDVIRVDAGKSGGAAMDAYTMATKRYEPLDLKQNGLPQHSHNSEAINKRAFPDINESGSNEFPPRRGFLELAQHRKGRKGVGTAVRMIN</sequence>
<name>A0ABD3GRG2_9MARC</name>
<reference evidence="2 3" key="1">
    <citation type="submission" date="2024-09" db="EMBL/GenBank/DDBJ databases">
        <title>Chromosome-scale assembly of Riccia sorocarpa.</title>
        <authorList>
            <person name="Paukszto L."/>
        </authorList>
    </citation>
    <scope>NUCLEOTIDE SEQUENCE [LARGE SCALE GENOMIC DNA]</scope>
    <source>
        <strain evidence="2">LP-2024</strain>
        <tissue evidence="2">Aerial parts of the thallus</tissue>
    </source>
</reference>
<dbReference type="Proteomes" id="UP001633002">
    <property type="component" value="Unassembled WGS sequence"/>
</dbReference>
<keyword evidence="3" id="KW-1185">Reference proteome</keyword>
<comment type="caution">
    <text evidence="2">The sequence shown here is derived from an EMBL/GenBank/DDBJ whole genome shotgun (WGS) entry which is preliminary data.</text>
</comment>
<evidence type="ECO:0000256" key="1">
    <source>
        <dbReference type="SAM" id="MobiDB-lite"/>
    </source>
</evidence>
<feature type="compositionally biased region" description="Basic and acidic residues" evidence="1">
    <location>
        <begin position="1"/>
        <end position="11"/>
    </location>
</feature>
<evidence type="ECO:0000313" key="3">
    <source>
        <dbReference type="Proteomes" id="UP001633002"/>
    </source>
</evidence>
<evidence type="ECO:0000313" key="2">
    <source>
        <dbReference type="EMBL" id="KAL3681763.1"/>
    </source>
</evidence>
<gene>
    <name evidence="2" type="ORF">R1sor_024719</name>
</gene>
<organism evidence="2 3">
    <name type="scientific">Riccia sorocarpa</name>
    <dbReference type="NCBI Taxonomy" id="122646"/>
    <lineage>
        <taxon>Eukaryota</taxon>
        <taxon>Viridiplantae</taxon>
        <taxon>Streptophyta</taxon>
        <taxon>Embryophyta</taxon>
        <taxon>Marchantiophyta</taxon>
        <taxon>Marchantiopsida</taxon>
        <taxon>Marchantiidae</taxon>
        <taxon>Marchantiales</taxon>
        <taxon>Ricciaceae</taxon>
        <taxon>Riccia</taxon>
    </lineage>
</organism>
<proteinExistence type="predicted"/>
<accession>A0ABD3GRG2</accession>
<dbReference type="AlphaFoldDB" id="A0ABD3GRG2"/>
<protein>
    <submittedName>
        <fullName evidence="2">Uncharacterized protein</fullName>
    </submittedName>
</protein>
<dbReference type="EMBL" id="JBJQOH010000007">
    <property type="protein sequence ID" value="KAL3681763.1"/>
    <property type="molecule type" value="Genomic_DNA"/>
</dbReference>